<dbReference type="PANTHER" id="PTHR15555:SF0">
    <property type="entry name" value="ZINC FINGER HIT DOMAIN-CONTAINING PROTEIN 2"/>
    <property type="match status" value="1"/>
</dbReference>
<keyword evidence="1" id="KW-0863">Zinc-finger</keyword>
<dbReference type="SUPFAM" id="SSF144232">
    <property type="entry name" value="HIT/MYND zinc finger-like"/>
    <property type="match status" value="1"/>
</dbReference>
<keyword evidence="1" id="KW-0479">Metal-binding</keyword>
<dbReference type="Proteomes" id="UP000695000">
    <property type="component" value="Unplaced"/>
</dbReference>
<evidence type="ECO:0000313" key="5">
    <source>
        <dbReference type="RefSeq" id="XP_017769193.1"/>
    </source>
</evidence>
<keyword evidence="4" id="KW-1185">Reference proteome</keyword>
<name>A0ABM1M3P3_NICVS</name>
<accession>A0ABM1M3P3</accession>
<dbReference type="PANTHER" id="PTHR15555">
    <property type="entry name" value="ZINC FINGER HIT DOMAIN CONTAINING PROTEIN 2 PROTEIN FON -RELATED"/>
    <property type="match status" value="1"/>
</dbReference>
<protein>
    <submittedName>
        <fullName evidence="5">Uncharacterized protein LOC108557263</fullName>
    </submittedName>
</protein>
<evidence type="ECO:0000256" key="1">
    <source>
        <dbReference type="PROSITE-ProRule" id="PRU00453"/>
    </source>
</evidence>
<dbReference type="InterPro" id="IPR007529">
    <property type="entry name" value="Znf_HIT"/>
</dbReference>
<sequence>MSSLKIVELTEENTCNICNNGISKYSCPKCNIQYCSLACYQSEGHLECSENFYKDSVMEQLGATSDKDSKAKMMEILERFHAQNGIKDDDNSRNSDNVEDDDDDYSDLEETLDSDDELNSMYKSLEERLAGVCLDNSEDVWQTLNNDEKQEFEAFLMSGDVSQYIPMWTPWWEYVCDKRIIDLEELEAHKCKCPKILTDIKQFSQLTSKPPADCVQFNMMNILAAYVFIVRYFNGDHMDFPKESSSFIFNLSLNVRKNENFDCFNLAINSVIMECSRPELVIMTDEENIEHIKPDVQSILGGPHSTERKYYLMCALSEIHAIFEKAVTHESAAGASNGEFYKKFTEHQVTPLENVSNPDLKKVLKKIEYFLSYAKDSYEV</sequence>
<dbReference type="InterPro" id="IPR039646">
    <property type="entry name" value="ZNHIT2"/>
</dbReference>
<feature type="region of interest" description="Disordered" evidence="2">
    <location>
        <begin position="85"/>
        <end position="110"/>
    </location>
</feature>
<evidence type="ECO:0000256" key="2">
    <source>
        <dbReference type="SAM" id="MobiDB-lite"/>
    </source>
</evidence>
<keyword evidence="1" id="KW-0862">Zinc</keyword>
<evidence type="ECO:0000313" key="4">
    <source>
        <dbReference type="Proteomes" id="UP000695000"/>
    </source>
</evidence>
<organism evidence="4 5">
    <name type="scientific">Nicrophorus vespilloides</name>
    <name type="common">Boreal carrion beetle</name>
    <dbReference type="NCBI Taxonomy" id="110193"/>
    <lineage>
        <taxon>Eukaryota</taxon>
        <taxon>Metazoa</taxon>
        <taxon>Ecdysozoa</taxon>
        <taxon>Arthropoda</taxon>
        <taxon>Hexapoda</taxon>
        <taxon>Insecta</taxon>
        <taxon>Pterygota</taxon>
        <taxon>Neoptera</taxon>
        <taxon>Endopterygota</taxon>
        <taxon>Coleoptera</taxon>
        <taxon>Polyphaga</taxon>
        <taxon>Staphyliniformia</taxon>
        <taxon>Silphidae</taxon>
        <taxon>Nicrophorinae</taxon>
        <taxon>Nicrophorus</taxon>
    </lineage>
</organism>
<feature type="compositionally biased region" description="Acidic residues" evidence="2">
    <location>
        <begin position="97"/>
        <end position="110"/>
    </location>
</feature>
<dbReference type="Gene3D" id="3.30.60.190">
    <property type="match status" value="1"/>
</dbReference>
<dbReference type="PROSITE" id="PS51083">
    <property type="entry name" value="ZF_HIT"/>
    <property type="match status" value="1"/>
</dbReference>
<dbReference type="Pfam" id="PF04438">
    <property type="entry name" value="zf-HIT"/>
    <property type="match status" value="1"/>
</dbReference>
<gene>
    <name evidence="5" type="primary">LOC108557263</name>
</gene>
<proteinExistence type="predicted"/>
<dbReference type="RefSeq" id="XP_017769193.1">
    <property type="nucleotide sequence ID" value="XM_017913704.1"/>
</dbReference>
<dbReference type="CDD" id="cd23024">
    <property type="entry name" value="zf-HIT_ZNHIT2-3"/>
    <property type="match status" value="1"/>
</dbReference>
<feature type="domain" description="HIT-type" evidence="3">
    <location>
        <begin position="15"/>
        <end position="48"/>
    </location>
</feature>
<dbReference type="GeneID" id="108557263"/>
<reference evidence="5" key="1">
    <citation type="submission" date="2025-08" db="UniProtKB">
        <authorList>
            <consortium name="RefSeq"/>
        </authorList>
    </citation>
    <scope>IDENTIFICATION</scope>
    <source>
        <tissue evidence="5">Whole Larva</tissue>
    </source>
</reference>
<evidence type="ECO:0000259" key="3">
    <source>
        <dbReference type="PROSITE" id="PS51083"/>
    </source>
</evidence>